<reference evidence="2 3" key="1">
    <citation type="submission" date="2020-10" db="EMBL/GenBank/DDBJ databases">
        <title>Phylogeny of dyella-like bacteria.</title>
        <authorList>
            <person name="Fu J."/>
        </authorList>
    </citation>
    <scope>NUCLEOTIDE SEQUENCE [LARGE SCALE GENOMIC DNA]</scope>
    <source>
        <strain evidence="2 3">KACC 19113</strain>
    </source>
</reference>
<evidence type="ECO:0000256" key="1">
    <source>
        <dbReference type="SAM" id="SignalP"/>
    </source>
</evidence>
<name>A0ABW8J6W6_9GAMM</name>
<gene>
    <name evidence="2" type="ORF">ISP25_13235</name>
</gene>
<dbReference type="RefSeq" id="WP_192159061.1">
    <property type="nucleotide sequence ID" value="NZ_JADIKK010000008.1"/>
</dbReference>
<proteinExistence type="predicted"/>
<evidence type="ECO:0008006" key="4">
    <source>
        <dbReference type="Google" id="ProtNLM"/>
    </source>
</evidence>
<feature type="signal peptide" evidence="1">
    <location>
        <begin position="1"/>
        <end position="22"/>
    </location>
</feature>
<keyword evidence="3" id="KW-1185">Reference proteome</keyword>
<comment type="caution">
    <text evidence="2">The sequence shown here is derived from an EMBL/GenBank/DDBJ whole genome shotgun (WGS) entry which is preliminary data.</text>
</comment>
<evidence type="ECO:0000313" key="3">
    <source>
        <dbReference type="Proteomes" id="UP001620339"/>
    </source>
</evidence>
<dbReference type="Proteomes" id="UP001620339">
    <property type="component" value="Unassembled WGS sequence"/>
</dbReference>
<sequence>MNKLTQAVLTAALATVAATAFAAQPVRDVSSSRHPNIAAAQKLTDKAYQRIVAAQQANEWDMDGHAAKAKDLLDQANRELKAAAEAANQNHK</sequence>
<accession>A0ABW8J6W6</accession>
<evidence type="ECO:0000313" key="2">
    <source>
        <dbReference type="EMBL" id="MFK2878037.1"/>
    </source>
</evidence>
<organism evidence="2 3">
    <name type="scientific">Rhodanobacter hydrolyticus</name>
    <dbReference type="NCBI Taxonomy" id="2250595"/>
    <lineage>
        <taxon>Bacteria</taxon>
        <taxon>Pseudomonadati</taxon>
        <taxon>Pseudomonadota</taxon>
        <taxon>Gammaproteobacteria</taxon>
        <taxon>Lysobacterales</taxon>
        <taxon>Rhodanobacteraceae</taxon>
        <taxon>Rhodanobacter</taxon>
    </lineage>
</organism>
<protein>
    <recommendedName>
        <fullName evidence="4">DUF4398 domain-containing protein</fullName>
    </recommendedName>
</protein>
<keyword evidence="1" id="KW-0732">Signal</keyword>
<dbReference type="EMBL" id="JADIKK010000008">
    <property type="protein sequence ID" value="MFK2878037.1"/>
    <property type="molecule type" value="Genomic_DNA"/>
</dbReference>
<feature type="chain" id="PRO_5046835006" description="DUF4398 domain-containing protein" evidence="1">
    <location>
        <begin position="23"/>
        <end position="92"/>
    </location>
</feature>